<dbReference type="InterPro" id="IPR051396">
    <property type="entry name" value="Bact_Antivir_Def_Nuclease"/>
</dbReference>
<dbReference type="PANTHER" id="PTHR43581">
    <property type="entry name" value="ATP/GTP PHOSPHATASE"/>
    <property type="match status" value="1"/>
</dbReference>
<feature type="domain" description="ATPase AAA-type core" evidence="1">
    <location>
        <begin position="3"/>
        <end position="73"/>
    </location>
</feature>
<dbReference type="PANTHER" id="PTHR43581:SF3">
    <property type="entry name" value="AAA+ ATPASE DOMAIN-CONTAINING PROTEIN"/>
    <property type="match status" value="1"/>
</dbReference>
<dbReference type="Pfam" id="PF13304">
    <property type="entry name" value="AAA_21"/>
    <property type="match status" value="1"/>
</dbReference>
<reference evidence="2 3" key="1">
    <citation type="submission" date="2016-10" db="EMBL/GenBank/DDBJ databases">
        <authorList>
            <person name="Varghese N."/>
            <person name="Submissions S."/>
        </authorList>
    </citation>
    <scope>NUCLEOTIDE SEQUENCE [LARGE SCALE GENOMIC DNA]</scope>
    <source>
        <strain evidence="2 3">CGMCC 1.6497</strain>
    </source>
</reference>
<gene>
    <name evidence="2" type="ORF">SAMN04488061_3033</name>
</gene>
<dbReference type="InterPro" id="IPR027417">
    <property type="entry name" value="P-loop_NTPase"/>
</dbReference>
<keyword evidence="3" id="KW-1185">Reference proteome</keyword>
<organism evidence="2 3">
    <name type="scientific">Filomicrobium insigne</name>
    <dbReference type="NCBI Taxonomy" id="418854"/>
    <lineage>
        <taxon>Bacteria</taxon>
        <taxon>Pseudomonadati</taxon>
        <taxon>Pseudomonadota</taxon>
        <taxon>Alphaproteobacteria</taxon>
        <taxon>Hyphomicrobiales</taxon>
        <taxon>Hyphomicrobiaceae</taxon>
        <taxon>Filomicrobium</taxon>
    </lineage>
</organism>
<dbReference type="SUPFAM" id="SSF52540">
    <property type="entry name" value="P-loop containing nucleoside triphosphate hydrolases"/>
    <property type="match status" value="1"/>
</dbReference>
<evidence type="ECO:0000313" key="2">
    <source>
        <dbReference type="EMBL" id="SDP45025.1"/>
    </source>
</evidence>
<accession>A0A1H0STT2</accession>
<dbReference type="InterPro" id="IPR003959">
    <property type="entry name" value="ATPase_AAA_core"/>
</dbReference>
<name>A0A1H0STT2_9HYPH</name>
<evidence type="ECO:0000259" key="1">
    <source>
        <dbReference type="Pfam" id="PF13304"/>
    </source>
</evidence>
<sequence>MEVNLDDRSRGFKWFFSFFVTFAADTKGGPAEDAILLLDEPGLYLHAASQGDLLKYLTGDIPNQVIYTTHSPFMVPTDNLDAVRTVKIAADTGTTVTNDPTGDARTLFPLQTALGYTLAQSLFVGPANLVVEGVTDFWIVSAVSEYLRDKNRPALPPEVALTPAGGAQKISYMVALLASQQLNVLVLLDDEKQARNTSEELVKGKLIRQDSVIFTTELYSSDAPAEADIEDLLNPSVYEALVREAYKSELKGTTLALNSNIPRIVKRFETAFSTVGKEFNKTRAARLFLSKMAVDPEEVMPSESADRFQRLFELVAERFQRQKSRENKFG</sequence>
<dbReference type="Proteomes" id="UP000198795">
    <property type="component" value="Unassembled WGS sequence"/>
</dbReference>
<protein>
    <submittedName>
        <fullName evidence="2">AAA ATPase domain-containing protein</fullName>
    </submittedName>
</protein>
<comment type="caution">
    <text evidence="2">The sequence shown here is derived from an EMBL/GenBank/DDBJ whole genome shotgun (WGS) entry which is preliminary data.</text>
</comment>
<proteinExistence type="predicted"/>
<evidence type="ECO:0000313" key="3">
    <source>
        <dbReference type="Proteomes" id="UP000198795"/>
    </source>
</evidence>
<dbReference type="RefSeq" id="WP_210184047.1">
    <property type="nucleotide sequence ID" value="NZ_FNJC01000004.1"/>
</dbReference>
<dbReference type="EMBL" id="FNJC01000004">
    <property type="protein sequence ID" value="SDP45025.1"/>
    <property type="molecule type" value="Genomic_DNA"/>
</dbReference>